<gene>
    <name evidence="5" type="ORF">PM10SUCC1_21130</name>
</gene>
<feature type="domain" description="Nudix hydrolase" evidence="4">
    <location>
        <begin position="38"/>
        <end position="167"/>
    </location>
</feature>
<dbReference type="GO" id="GO:0019693">
    <property type="term" value="P:ribose phosphate metabolic process"/>
    <property type="evidence" value="ECO:0007669"/>
    <property type="project" value="TreeGrafter"/>
</dbReference>
<dbReference type="GO" id="GO:0005829">
    <property type="term" value="C:cytosol"/>
    <property type="evidence" value="ECO:0007669"/>
    <property type="project" value="TreeGrafter"/>
</dbReference>
<keyword evidence="2 3" id="KW-0378">Hydrolase</keyword>
<keyword evidence="6" id="KW-1185">Reference proteome</keyword>
<evidence type="ECO:0000259" key="4">
    <source>
        <dbReference type="PROSITE" id="PS51462"/>
    </source>
</evidence>
<name>A0A9W6LN72_9FUSO</name>
<accession>A0A9W6LN72</accession>
<dbReference type="PANTHER" id="PTHR11839:SF18">
    <property type="entry name" value="NUDIX HYDROLASE DOMAIN-CONTAINING PROTEIN"/>
    <property type="match status" value="1"/>
</dbReference>
<sequence length="172" mass="20054">MKYKHLTKRRLFQNEHLEVFQEELQLPHGQRVWWSFFKGMSAAAVIAINEKDEIILVNQYRPAVKDHILEIPAGLVEEGEDPEVGARRELEEETGYRAGKLTKLYEYYTSPGISSSKMYIYLATDLTNGKQKLDEDEYLEIVHVPVNDLKPEELKDGKTLLAYSYLMSMRRK</sequence>
<comment type="similarity">
    <text evidence="3">Belongs to the Nudix hydrolase family.</text>
</comment>
<evidence type="ECO:0000256" key="2">
    <source>
        <dbReference type="ARBA" id="ARBA00022801"/>
    </source>
</evidence>
<proteinExistence type="inferred from homology"/>
<dbReference type="AlphaFoldDB" id="A0A9W6LN72"/>
<evidence type="ECO:0000256" key="1">
    <source>
        <dbReference type="ARBA" id="ARBA00001946"/>
    </source>
</evidence>
<dbReference type="PROSITE" id="PS00893">
    <property type="entry name" value="NUDIX_BOX"/>
    <property type="match status" value="1"/>
</dbReference>
<reference evidence="5" key="1">
    <citation type="submission" date="2022-12" db="EMBL/GenBank/DDBJ databases">
        <title>Reference genome sequencing for broad-spectrum identification of bacterial and archaeal isolates by mass spectrometry.</title>
        <authorList>
            <person name="Sekiguchi Y."/>
            <person name="Tourlousse D.M."/>
        </authorList>
    </citation>
    <scope>NUCLEOTIDE SEQUENCE</scope>
    <source>
        <strain evidence="5">10succ1</strain>
    </source>
</reference>
<evidence type="ECO:0000313" key="5">
    <source>
        <dbReference type="EMBL" id="GLI56599.1"/>
    </source>
</evidence>
<dbReference type="GO" id="GO:0006753">
    <property type="term" value="P:nucleoside phosphate metabolic process"/>
    <property type="evidence" value="ECO:0007669"/>
    <property type="project" value="TreeGrafter"/>
</dbReference>
<dbReference type="PRINTS" id="PR00502">
    <property type="entry name" value="NUDIXFAMILY"/>
</dbReference>
<dbReference type="InterPro" id="IPR020476">
    <property type="entry name" value="Nudix_hydrolase"/>
</dbReference>
<evidence type="ECO:0000256" key="3">
    <source>
        <dbReference type="RuleBase" id="RU003476"/>
    </source>
</evidence>
<dbReference type="InterPro" id="IPR015797">
    <property type="entry name" value="NUDIX_hydrolase-like_dom_sf"/>
</dbReference>
<dbReference type="InterPro" id="IPR000086">
    <property type="entry name" value="NUDIX_hydrolase_dom"/>
</dbReference>
<dbReference type="GO" id="GO:0016462">
    <property type="term" value="F:pyrophosphatase activity"/>
    <property type="evidence" value="ECO:0007669"/>
    <property type="project" value="UniProtKB-ARBA"/>
</dbReference>
<comment type="caution">
    <text evidence="5">The sequence shown here is derived from an EMBL/GenBank/DDBJ whole genome shotgun (WGS) entry which is preliminary data.</text>
</comment>
<dbReference type="RefSeq" id="WP_281835856.1">
    <property type="nucleotide sequence ID" value="NZ_BSDY01000009.1"/>
</dbReference>
<organism evidence="5 6">
    <name type="scientific">Propionigenium maris DSM 9537</name>
    <dbReference type="NCBI Taxonomy" id="1123000"/>
    <lineage>
        <taxon>Bacteria</taxon>
        <taxon>Fusobacteriati</taxon>
        <taxon>Fusobacteriota</taxon>
        <taxon>Fusobacteriia</taxon>
        <taxon>Fusobacteriales</taxon>
        <taxon>Fusobacteriaceae</taxon>
        <taxon>Propionigenium</taxon>
    </lineage>
</organism>
<dbReference type="SUPFAM" id="SSF55811">
    <property type="entry name" value="Nudix"/>
    <property type="match status" value="1"/>
</dbReference>
<dbReference type="InterPro" id="IPR020084">
    <property type="entry name" value="NUDIX_hydrolase_CS"/>
</dbReference>
<dbReference type="Pfam" id="PF00293">
    <property type="entry name" value="NUDIX"/>
    <property type="match status" value="1"/>
</dbReference>
<comment type="cofactor">
    <cofactor evidence="1">
        <name>Mg(2+)</name>
        <dbReference type="ChEBI" id="CHEBI:18420"/>
    </cofactor>
</comment>
<dbReference type="Proteomes" id="UP001144471">
    <property type="component" value="Unassembled WGS sequence"/>
</dbReference>
<dbReference type="PANTHER" id="PTHR11839">
    <property type="entry name" value="UDP/ADP-SUGAR PYROPHOSPHATASE"/>
    <property type="match status" value="1"/>
</dbReference>
<dbReference type="EMBL" id="BSDY01000009">
    <property type="protein sequence ID" value="GLI56599.1"/>
    <property type="molecule type" value="Genomic_DNA"/>
</dbReference>
<dbReference type="PROSITE" id="PS51462">
    <property type="entry name" value="NUDIX"/>
    <property type="match status" value="1"/>
</dbReference>
<evidence type="ECO:0000313" key="6">
    <source>
        <dbReference type="Proteomes" id="UP001144471"/>
    </source>
</evidence>
<dbReference type="Gene3D" id="3.90.79.10">
    <property type="entry name" value="Nucleoside Triphosphate Pyrophosphohydrolase"/>
    <property type="match status" value="1"/>
</dbReference>
<dbReference type="CDD" id="cd03424">
    <property type="entry name" value="NUDIX_ADPRase_Nudt5_UGPPase_Nudt14"/>
    <property type="match status" value="1"/>
</dbReference>
<protein>
    <submittedName>
        <fullName evidence="5">DNA mismatch repair protein MutT</fullName>
    </submittedName>
</protein>